<feature type="domain" description="DUF5666" evidence="3">
    <location>
        <begin position="258"/>
        <end position="317"/>
    </location>
</feature>
<protein>
    <recommendedName>
        <fullName evidence="3">DUF5666 domain-containing protein</fullName>
    </recommendedName>
</protein>
<evidence type="ECO:0000256" key="1">
    <source>
        <dbReference type="SAM" id="MobiDB-lite"/>
    </source>
</evidence>
<dbReference type="RefSeq" id="WP_005793169.1">
    <property type="nucleotide sequence ID" value="NZ_ACQT01000007.1"/>
</dbReference>
<feature type="compositionally biased region" description="Gly residues" evidence="1">
    <location>
        <begin position="105"/>
        <end position="114"/>
    </location>
</feature>
<keyword evidence="5" id="KW-1185">Reference proteome</keyword>
<name>C5T0T4_ACIDE</name>
<feature type="compositionally biased region" description="Gly residues" evidence="1">
    <location>
        <begin position="23"/>
        <end position="45"/>
    </location>
</feature>
<evidence type="ECO:0000313" key="4">
    <source>
        <dbReference type="EMBL" id="EER61892.1"/>
    </source>
</evidence>
<feature type="chain" id="PRO_5002956868" description="DUF5666 domain-containing protein" evidence="2">
    <location>
        <begin position="21"/>
        <end position="470"/>
    </location>
</feature>
<organism evidence="4 5">
    <name type="scientific">Acidovorax delafieldii 2AN</name>
    <dbReference type="NCBI Taxonomy" id="573060"/>
    <lineage>
        <taxon>Bacteria</taxon>
        <taxon>Pseudomonadati</taxon>
        <taxon>Pseudomonadota</taxon>
        <taxon>Betaproteobacteria</taxon>
        <taxon>Burkholderiales</taxon>
        <taxon>Comamonadaceae</taxon>
        <taxon>Acidovorax</taxon>
    </lineage>
</organism>
<dbReference type="Pfam" id="PF18914">
    <property type="entry name" value="DUF5666"/>
    <property type="match status" value="4"/>
</dbReference>
<reference evidence="4 5" key="1">
    <citation type="submission" date="2009-05" db="EMBL/GenBank/DDBJ databases">
        <title>The draft genome of Acidovorax delafieldii 2AN.</title>
        <authorList>
            <consortium name="US DOE Joint Genome Institute (JGI-PGF)"/>
            <person name="Lucas S."/>
            <person name="Copeland A."/>
            <person name="Lapidus A."/>
            <person name="Glavina del Rio T."/>
            <person name="Tice H."/>
            <person name="Bruce D."/>
            <person name="Goodwin L."/>
            <person name="Pitluck S."/>
            <person name="Larimer F."/>
            <person name="Land M.L."/>
            <person name="Hauser L."/>
            <person name="Shelobolina E.S."/>
            <person name="Picardal F."/>
            <person name="Roden E."/>
            <person name="Emerson D."/>
        </authorList>
    </citation>
    <scope>NUCLEOTIDE SEQUENCE [LARGE SCALE GENOMIC DNA]</scope>
    <source>
        <strain evidence="4 5">2AN</strain>
    </source>
</reference>
<sequence>MAMNMLGRAFVLVVAMALTACGGGGSSSSTGSGGAGGVVVGGSGGSSSPDGNGSSGSDGSGSGTGGADSGSGGSGGSGTGDSGTGGAGGGTGAGSGGDSSASGPGDSGGVGSGGTGAAAASVAVGVADGFGSVIMNGVRFNVDTAHVVTEDAVSLQLGMTASVRGSIDAGLTAGTATEILSIPELRGLVSKIDVAAGQLEVMGVVVSVDEATAFAGVTALSDLRVGAMVQVYALPNGPGRMRATRIEVSTSGTHTRIRGAIQNLNATARTFRVEGLTVNYAAADFAGGLTPSALAEGMAVYVRASGSPSLGVLTATQLYRGHTLPTQSAAPVTLLGMVTDYVALGSFSLQGVPVDASAAQVTGGREAAIGNGVKLDVTGTMANGVLVASKVRIRNVPGTGGPVSFNVIGVVAQFKSAASFRVNGQPINASRPAVTFVNGSAANLRNGVQVNIKGDQVVEGVLQANEVRFE</sequence>
<feature type="signal peptide" evidence="2">
    <location>
        <begin position="1"/>
        <end position="20"/>
    </location>
</feature>
<dbReference type="Proteomes" id="UP000003856">
    <property type="component" value="Unassembled WGS sequence"/>
</dbReference>
<comment type="caution">
    <text evidence="4">The sequence shown here is derived from an EMBL/GenBank/DDBJ whole genome shotgun (WGS) entry which is preliminary data.</text>
</comment>
<dbReference type="AlphaFoldDB" id="C5T0T4"/>
<feature type="domain" description="DUF5666" evidence="3">
    <location>
        <begin position="409"/>
        <end position="467"/>
    </location>
</feature>
<dbReference type="PATRIC" id="fig|573060.9.peg.4672"/>
<feature type="domain" description="DUF5666" evidence="3">
    <location>
        <begin position="186"/>
        <end position="247"/>
    </location>
</feature>
<feature type="region of interest" description="Disordered" evidence="1">
    <location>
        <begin position="23"/>
        <end position="114"/>
    </location>
</feature>
<accession>C5T0T4</accession>
<evidence type="ECO:0000259" key="3">
    <source>
        <dbReference type="Pfam" id="PF18914"/>
    </source>
</evidence>
<gene>
    <name evidence="4" type="ORF">AcdelDRAFT_0514</name>
</gene>
<dbReference type="EMBL" id="ACQT01000007">
    <property type="protein sequence ID" value="EER61892.1"/>
    <property type="molecule type" value="Genomic_DNA"/>
</dbReference>
<evidence type="ECO:0000313" key="5">
    <source>
        <dbReference type="Proteomes" id="UP000003856"/>
    </source>
</evidence>
<feature type="compositionally biased region" description="Gly residues" evidence="1">
    <location>
        <begin position="53"/>
        <end position="97"/>
    </location>
</feature>
<dbReference type="InterPro" id="IPR043724">
    <property type="entry name" value="DUF5666"/>
</dbReference>
<feature type="domain" description="DUF5666" evidence="3">
    <location>
        <begin position="336"/>
        <end position="391"/>
    </location>
</feature>
<evidence type="ECO:0000256" key="2">
    <source>
        <dbReference type="SAM" id="SignalP"/>
    </source>
</evidence>
<keyword evidence="2" id="KW-0732">Signal</keyword>
<proteinExistence type="predicted"/>